<comment type="function">
    <text evidence="7 9">One of the primary rRNA binding proteins, it binds directly near the 3'-end of the 23S rRNA, where it nucleates assembly of the 50S subunit.</text>
</comment>
<evidence type="ECO:0000256" key="5">
    <source>
        <dbReference type="ARBA" id="ARBA00023274"/>
    </source>
</evidence>
<dbReference type="Gene3D" id="3.30.160.810">
    <property type="match status" value="1"/>
</dbReference>
<organism evidence="10 11">
    <name type="scientific">Candidatus Tanganyikabacteria bacterium</name>
    <dbReference type="NCBI Taxonomy" id="2961651"/>
    <lineage>
        <taxon>Bacteria</taxon>
        <taxon>Bacillati</taxon>
        <taxon>Candidatus Sericytochromatia</taxon>
        <taxon>Candidatus Tanganyikabacteria</taxon>
    </lineage>
</organism>
<dbReference type="GO" id="GO:0019843">
    <property type="term" value="F:rRNA binding"/>
    <property type="evidence" value="ECO:0007669"/>
    <property type="project" value="UniProtKB-UniRule"/>
</dbReference>
<dbReference type="EMBL" id="VGJX01000548">
    <property type="protein sequence ID" value="MBM3275369.1"/>
    <property type="molecule type" value="Genomic_DNA"/>
</dbReference>
<comment type="caution">
    <text evidence="10">The sequence shown here is derived from an EMBL/GenBank/DDBJ whole genome shotgun (WGS) entry which is preliminary data.</text>
</comment>
<reference evidence="10 11" key="1">
    <citation type="submission" date="2019-03" db="EMBL/GenBank/DDBJ databases">
        <title>Lake Tanganyika Metagenome-Assembled Genomes (MAGs).</title>
        <authorList>
            <person name="Tran P."/>
        </authorList>
    </citation>
    <scope>NUCLEOTIDE SEQUENCE [LARGE SCALE GENOMIC DNA]</scope>
    <source>
        <strain evidence="10">K_DeepCast_65m_m2_236</strain>
    </source>
</reference>
<dbReference type="InterPro" id="IPR019927">
    <property type="entry name" value="Ribosomal_uL3_bac/org-type"/>
</dbReference>
<dbReference type="FunFam" id="2.40.30.10:FF:000065">
    <property type="entry name" value="50S ribosomal protein L3, chloroplastic"/>
    <property type="match status" value="1"/>
</dbReference>
<dbReference type="SUPFAM" id="SSF50447">
    <property type="entry name" value="Translation proteins"/>
    <property type="match status" value="1"/>
</dbReference>
<dbReference type="Proteomes" id="UP000703893">
    <property type="component" value="Unassembled WGS sequence"/>
</dbReference>
<evidence type="ECO:0000256" key="2">
    <source>
        <dbReference type="ARBA" id="ARBA00022730"/>
    </source>
</evidence>
<evidence type="ECO:0000256" key="3">
    <source>
        <dbReference type="ARBA" id="ARBA00022884"/>
    </source>
</evidence>
<comment type="similarity">
    <text evidence="1 7 8">Belongs to the universal ribosomal protein uL3 family.</text>
</comment>
<dbReference type="PROSITE" id="PS00474">
    <property type="entry name" value="RIBOSOMAL_L3"/>
    <property type="match status" value="1"/>
</dbReference>
<evidence type="ECO:0000313" key="11">
    <source>
        <dbReference type="Proteomes" id="UP000703893"/>
    </source>
</evidence>
<evidence type="ECO:0000256" key="1">
    <source>
        <dbReference type="ARBA" id="ARBA00006540"/>
    </source>
</evidence>
<comment type="subunit">
    <text evidence="7 9">Part of the 50S ribosomal subunit. Forms a cluster with proteins L14 and L19.</text>
</comment>
<dbReference type="AlphaFoldDB" id="A0A937X722"/>
<gene>
    <name evidence="7" type="primary">rplC</name>
    <name evidence="10" type="ORF">FJZ00_09460</name>
</gene>
<evidence type="ECO:0000256" key="4">
    <source>
        <dbReference type="ARBA" id="ARBA00022980"/>
    </source>
</evidence>
<dbReference type="HAMAP" id="MF_01325_B">
    <property type="entry name" value="Ribosomal_uL3_B"/>
    <property type="match status" value="1"/>
</dbReference>
<dbReference type="Pfam" id="PF00297">
    <property type="entry name" value="Ribosomal_L3"/>
    <property type="match status" value="1"/>
</dbReference>
<name>A0A937X722_9BACT</name>
<proteinExistence type="inferred from homology"/>
<dbReference type="GO" id="GO:0022625">
    <property type="term" value="C:cytosolic large ribosomal subunit"/>
    <property type="evidence" value="ECO:0007669"/>
    <property type="project" value="TreeGrafter"/>
</dbReference>
<evidence type="ECO:0000256" key="9">
    <source>
        <dbReference type="RuleBase" id="RU003906"/>
    </source>
</evidence>
<dbReference type="FunFam" id="3.30.160.810:FF:000001">
    <property type="entry name" value="50S ribosomal protein L3"/>
    <property type="match status" value="1"/>
</dbReference>
<dbReference type="GO" id="GO:0006412">
    <property type="term" value="P:translation"/>
    <property type="evidence" value="ECO:0007669"/>
    <property type="project" value="UniProtKB-UniRule"/>
</dbReference>
<evidence type="ECO:0000256" key="8">
    <source>
        <dbReference type="RuleBase" id="RU003905"/>
    </source>
</evidence>
<evidence type="ECO:0000256" key="7">
    <source>
        <dbReference type="HAMAP-Rule" id="MF_01325"/>
    </source>
</evidence>
<keyword evidence="5 7" id="KW-0687">Ribonucleoprotein</keyword>
<dbReference type="PANTHER" id="PTHR11229:SF16">
    <property type="entry name" value="LARGE RIBOSOMAL SUBUNIT PROTEIN UL3C"/>
    <property type="match status" value="1"/>
</dbReference>
<accession>A0A937X722</accession>
<dbReference type="Gene3D" id="2.40.30.10">
    <property type="entry name" value="Translation factors"/>
    <property type="match status" value="1"/>
</dbReference>
<evidence type="ECO:0000256" key="6">
    <source>
        <dbReference type="ARBA" id="ARBA00035243"/>
    </source>
</evidence>
<sequence>MALGILGQKLGMTQIFDEKDQAVPVTVVAAGPCIVTQVKTKEKDGYNAIQVGFGETKPKALAKGERGHLKPVGKMLRHLKEFRLDDVSSFSVGQELKADLFSAGQTIDVVGTSIGKGFQGMQRRHHAGRGPMAHGSKFHRHPGSIGAGTTPSRVYKGASMPGKMGNERVTVRKLTVARVDADKGLILIKGAVPGAEGGLLIVRPAKKVGR</sequence>
<dbReference type="PANTHER" id="PTHR11229">
    <property type="entry name" value="50S RIBOSOMAL PROTEIN L3"/>
    <property type="match status" value="1"/>
</dbReference>
<dbReference type="InterPro" id="IPR009000">
    <property type="entry name" value="Transl_B-barrel_sf"/>
</dbReference>
<dbReference type="NCBIfam" id="TIGR03625">
    <property type="entry name" value="L3_bact"/>
    <property type="match status" value="1"/>
</dbReference>
<dbReference type="InterPro" id="IPR000597">
    <property type="entry name" value="Ribosomal_uL3"/>
</dbReference>
<evidence type="ECO:0000313" key="10">
    <source>
        <dbReference type="EMBL" id="MBM3275369.1"/>
    </source>
</evidence>
<protein>
    <recommendedName>
        <fullName evidence="6 7">Large ribosomal subunit protein uL3</fullName>
    </recommendedName>
</protein>
<keyword evidence="2 7" id="KW-0699">rRNA-binding</keyword>
<keyword evidence="3 7" id="KW-0694">RNA-binding</keyword>
<dbReference type="GO" id="GO:0003735">
    <property type="term" value="F:structural constituent of ribosome"/>
    <property type="evidence" value="ECO:0007669"/>
    <property type="project" value="UniProtKB-UniRule"/>
</dbReference>
<keyword evidence="4 7" id="KW-0689">Ribosomal protein</keyword>
<dbReference type="InterPro" id="IPR019926">
    <property type="entry name" value="Ribosomal_uL3_CS"/>
</dbReference>